<sequence>MNEASNDGGGSSTGSQIGSEVGGAVGGAVAGATGAAVGSAIGGSVGGWLGSMVHLIQEVGAGAFKVELESLQIFKQRVDAILSDLDGSVAGHGSISRQQLTPGQLGQDFGQAGDLLSAYTKVHSNLEQLSKTLSLQIEAMSATIDMAARGYDNSDQQQRDHFQSTLNQAESQRQHLATGQAQTAQAQVGQPPVAAPAPQGTQQGSF</sequence>
<accession>E4NBM1</accession>
<proteinExistence type="predicted"/>
<evidence type="ECO:0000313" key="3">
    <source>
        <dbReference type="Proteomes" id="UP000007076"/>
    </source>
</evidence>
<dbReference type="STRING" id="452652.KSE_27910"/>
<feature type="region of interest" description="Disordered" evidence="1">
    <location>
        <begin position="166"/>
        <end position="206"/>
    </location>
</feature>
<dbReference type="eggNOG" id="ENOG5033YZ0">
    <property type="taxonomic scope" value="Bacteria"/>
</dbReference>
<gene>
    <name evidence="2" type="ordered locus">KSE_27910</name>
</gene>
<dbReference type="HOGENOM" id="CLU_1330471_0_0_11"/>
<name>E4NBM1_KITSK</name>
<reference evidence="2 3" key="1">
    <citation type="journal article" date="2010" name="DNA Res.">
        <title>Genome sequence of Kitasatospora setae NBRC 14216T: an evolutionary snapshot of the family Streptomycetaceae.</title>
        <authorList>
            <person name="Ichikawa N."/>
            <person name="Oguchi A."/>
            <person name="Ikeda H."/>
            <person name="Ishikawa J."/>
            <person name="Kitani S."/>
            <person name="Watanabe Y."/>
            <person name="Nakamura S."/>
            <person name="Katano Y."/>
            <person name="Kishi E."/>
            <person name="Sasagawa M."/>
            <person name="Ankai A."/>
            <person name="Fukui S."/>
            <person name="Hashimoto Y."/>
            <person name="Kamata S."/>
            <person name="Otoguro M."/>
            <person name="Tanikawa S."/>
            <person name="Nihira T."/>
            <person name="Horinouchi S."/>
            <person name="Ohnishi Y."/>
            <person name="Hayakawa M."/>
            <person name="Kuzuyama T."/>
            <person name="Arisawa A."/>
            <person name="Nomoto F."/>
            <person name="Miura H."/>
            <person name="Takahashi Y."/>
            <person name="Fujita N."/>
        </authorList>
    </citation>
    <scope>NUCLEOTIDE SEQUENCE [LARGE SCALE GENOMIC DNA]</scope>
    <source>
        <strain evidence="3">ATCC 33774 / DSM 43861 / JCM 3304 / KCC A-0304 / NBRC 14216 / KM-6054</strain>
    </source>
</reference>
<evidence type="ECO:0000256" key="1">
    <source>
        <dbReference type="SAM" id="MobiDB-lite"/>
    </source>
</evidence>
<dbReference type="Proteomes" id="UP000007076">
    <property type="component" value="Chromosome"/>
</dbReference>
<organism evidence="2 3">
    <name type="scientific">Kitasatospora setae (strain ATCC 33774 / DSM 43861 / JCM 3304 / KCC A-0304 / NBRC 14216 / KM-6054)</name>
    <name type="common">Streptomyces setae</name>
    <dbReference type="NCBI Taxonomy" id="452652"/>
    <lineage>
        <taxon>Bacteria</taxon>
        <taxon>Bacillati</taxon>
        <taxon>Actinomycetota</taxon>
        <taxon>Actinomycetes</taxon>
        <taxon>Kitasatosporales</taxon>
        <taxon>Streptomycetaceae</taxon>
        <taxon>Kitasatospora</taxon>
    </lineage>
</organism>
<keyword evidence="3" id="KW-1185">Reference proteome</keyword>
<dbReference type="PATRIC" id="fig|452652.3.peg.2796"/>
<dbReference type="RefSeq" id="WP_014135915.1">
    <property type="nucleotide sequence ID" value="NC_016109.1"/>
</dbReference>
<protein>
    <submittedName>
        <fullName evidence="2">Uncharacterized protein</fullName>
    </submittedName>
</protein>
<feature type="compositionally biased region" description="Polar residues" evidence="1">
    <location>
        <begin position="166"/>
        <end position="175"/>
    </location>
</feature>
<dbReference type="KEGG" id="ksk:KSE_27910"/>
<feature type="compositionally biased region" description="Low complexity" evidence="1">
    <location>
        <begin position="177"/>
        <end position="206"/>
    </location>
</feature>
<dbReference type="AlphaFoldDB" id="E4NBM1"/>
<dbReference type="EMBL" id="AP010968">
    <property type="protein sequence ID" value="BAJ28602.1"/>
    <property type="molecule type" value="Genomic_DNA"/>
</dbReference>
<evidence type="ECO:0000313" key="2">
    <source>
        <dbReference type="EMBL" id="BAJ28602.1"/>
    </source>
</evidence>